<accession>A0A1M6AM41</accession>
<evidence type="ECO:0000256" key="1">
    <source>
        <dbReference type="SAM" id="Phobius"/>
    </source>
</evidence>
<dbReference type="RefSeq" id="WP_072762815.1">
    <property type="nucleotide sequence ID" value="NZ_FQYX01000001.1"/>
</dbReference>
<reference evidence="3" key="1">
    <citation type="submission" date="2016-11" db="EMBL/GenBank/DDBJ databases">
        <authorList>
            <person name="Varghese N."/>
            <person name="Submissions S."/>
        </authorList>
    </citation>
    <scope>NUCLEOTIDE SEQUENCE [LARGE SCALE GENOMIC DNA]</scope>
    <source>
        <strain evidence="3">CGMCC 1.8863</strain>
    </source>
</reference>
<feature type="transmembrane region" description="Helical" evidence="1">
    <location>
        <begin position="6"/>
        <end position="24"/>
    </location>
</feature>
<protein>
    <submittedName>
        <fullName evidence="2">Uncharacterized protein</fullName>
    </submittedName>
</protein>
<dbReference type="AlphaFoldDB" id="A0A1M6AM41"/>
<dbReference type="EMBL" id="FQYX01000001">
    <property type="protein sequence ID" value="SHI37293.1"/>
    <property type="molecule type" value="Genomic_DNA"/>
</dbReference>
<evidence type="ECO:0000313" key="2">
    <source>
        <dbReference type="EMBL" id="SHI37293.1"/>
    </source>
</evidence>
<feature type="transmembrane region" description="Helical" evidence="1">
    <location>
        <begin position="80"/>
        <end position="98"/>
    </location>
</feature>
<feature type="transmembrane region" description="Helical" evidence="1">
    <location>
        <begin position="104"/>
        <end position="123"/>
    </location>
</feature>
<dbReference type="STRING" id="558155.SAMN04487911_101266"/>
<gene>
    <name evidence="2" type="ORF">SAMN04487911_101266</name>
</gene>
<sequence length="150" mass="16531">MVVENSILILSGTLGAVLAFVLSNKLNQGPVRASAMLSLVVAGFFYLFPKLLSPHLTQNIPLLFFGGTFIGMASSKIVSSYRFIGITGMVFSLFFLYASSYFEGYGGALGTAGCISFLVTFAVHKITRKRKIAYAKVYLRRYTPINYRKK</sequence>
<proteinExistence type="predicted"/>
<evidence type="ECO:0000313" key="3">
    <source>
        <dbReference type="Proteomes" id="UP000184231"/>
    </source>
</evidence>
<keyword evidence="3" id="KW-1185">Reference proteome</keyword>
<keyword evidence="1" id="KW-1133">Transmembrane helix</keyword>
<organism evidence="2 3">
    <name type="scientific">Arenibacter nanhaiticus</name>
    <dbReference type="NCBI Taxonomy" id="558155"/>
    <lineage>
        <taxon>Bacteria</taxon>
        <taxon>Pseudomonadati</taxon>
        <taxon>Bacteroidota</taxon>
        <taxon>Flavobacteriia</taxon>
        <taxon>Flavobacteriales</taxon>
        <taxon>Flavobacteriaceae</taxon>
        <taxon>Arenibacter</taxon>
    </lineage>
</organism>
<name>A0A1M6AM41_9FLAO</name>
<feature type="transmembrane region" description="Helical" evidence="1">
    <location>
        <begin position="31"/>
        <end position="49"/>
    </location>
</feature>
<dbReference type="OrthoDB" id="768533at2"/>
<keyword evidence="1" id="KW-0472">Membrane</keyword>
<dbReference type="SUPFAM" id="SSF103473">
    <property type="entry name" value="MFS general substrate transporter"/>
    <property type="match status" value="1"/>
</dbReference>
<keyword evidence="1" id="KW-0812">Transmembrane</keyword>
<dbReference type="InterPro" id="IPR036259">
    <property type="entry name" value="MFS_trans_sf"/>
</dbReference>
<dbReference type="Proteomes" id="UP000184231">
    <property type="component" value="Unassembled WGS sequence"/>
</dbReference>